<evidence type="ECO:0000313" key="1">
    <source>
        <dbReference type="EMBL" id="GGU67857.1"/>
    </source>
</evidence>
<reference evidence="1" key="2">
    <citation type="submission" date="2020-09" db="EMBL/GenBank/DDBJ databases">
        <authorList>
            <person name="Sun Q."/>
            <person name="Ohkuma M."/>
        </authorList>
    </citation>
    <scope>NUCLEOTIDE SEQUENCE</scope>
    <source>
        <strain evidence="1">JCM 4391</strain>
    </source>
</reference>
<sequence length="84" mass="9246">MPFALPNDGGVAIVDHRPGPSYGRVYEMGIGSGNLDGALWATGLTQLFRTLTDSLESGGPFLCYWPTPYEDESGHRCLEWQIRT</sequence>
<keyword evidence="2" id="KW-1185">Reference proteome</keyword>
<accession>A0A918I4G7</accession>
<dbReference type="EMBL" id="BMTP01000033">
    <property type="protein sequence ID" value="GGU67857.1"/>
    <property type="molecule type" value="Genomic_DNA"/>
</dbReference>
<reference evidence="1" key="1">
    <citation type="journal article" date="2014" name="Int. J. Syst. Evol. Microbiol.">
        <title>Complete genome sequence of Corynebacterium casei LMG S-19264T (=DSM 44701T), isolated from a smear-ripened cheese.</title>
        <authorList>
            <consortium name="US DOE Joint Genome Institute (JGI-PGF)"/>
            <person name="Walter F."/>
            <person name="Albersmeier A."/>
            <person name="Kalinowski J."/>
            <person name="Ruckert C."/>
        </authorList>
    </citation>
    <scope>NUCLEOTIDE SEQUENCE</scope>
    <source>
        <strain evidence="1">JCM 4391</strain>
    </source>
</reference>
<comment type="caution">
    <text evidence="1">The sequence shown here is derived from an EMBL/GenBank/DDBJ whole genome shotgun (WGS) entry which is preliminary data.</text>
</comment>
<protein>
    <submittedName>
        <fullName evidence="1">Uncharacterized protein</fullName>
    </submittedName>
</protein>
<proteinExistence type="predicted"/>
<dbReference type="Proteomes" id="UP000636661">
    <property type="component" value="Unassembled WGS sequence"/>
</dbReference>
<organism evidence="1 2">
    <name type="scientific">Streptomyces lavendofoliae</name>
    <dbReference type="NCBI Taxonomy" id="67314"/>
    <lineage>
        <taxon>Bacteria</taxon>
        <taxon>Bacillati</taxon>
        <taxon>Actinomycetota</taxon>
        <taxon>Actinomycetes</taxon>
        <taxon>Kitasatosporales</taxon>
        <taxon>Streptomycetaceae</taxon>
        <taxon>Streptomyces</taxon>
    </lineage>
</organism>
<gene>
    <name evidence="1" type="ORF">GCM10010274_65360</name>
</gene>
<evidence type="ECO:0000313" key="2">
    <source>
        <dbReference type="Proteomes" id="UP000636661"/>
    </source>
</evidence>
<name>A0A918I4G7_9ACTN</name>
<dbReference type="AlphaFoldDB" id="A0A918I4G7"/>